<dbReference type="EMBL" id="SRLO01000435">
    <property type="protein sequence ID" value="TNN56153.1"/>
    <property type="molecule type" value="Genomic_DNA"/>
</dbReference>
<dbReference type="PANTHER" id="PTHR14625:SF3">
    <property type="entry name" value="MICROCEPHALIN"/>
    <property type="match status" value="1"/>
</dbReference>
<dbReference type="SUPFAM" id="SSF52113">
    <property type="entry name" value="BRCT domain"/>
    <property type="match status" value="1"/>
</dbReference>
<dbReference type="PROSITE" id="PS50172">
    <property type="entry name" value="BRCT"/>
    <property type="match status" value="1"/>
</dbReference>
<dbReference type="PANTHER" id="PTHR14625">
    <property type="entry name" value="MICROCEPHALIN"/>
    <property type="match status" value="1"/>
</dbReference>
<sequence length="212" mass="24456">MTTSNIGSVLKDVVVYVDVWSSDKTANYSKPFIQQLQEMGATVSKTFNKQVTHAVFNNGHLATWRKAKNSDVRLVSVLWVGRCYDDCVRVDEDLFPAFNDERNPVLKNKRHRCMQPKDSPERTPENDRRMRKKLDKMMKDIAPKQPLVTDVSPIIIDEENGIVYSPALKRSDYMAQRLKDMKEKRENLSPTVLLMLNLLTHLIMKMGEGKLM</sequence>
<name>A0A4Z2GTT2_9TELE</name>
<dbReference type="InterPro" id="IPR022047">
    <property type="entry name" value="Microcephalin-like"/>
</dbReference>
<accession>A0A4Z2GTT2</accession>
<dbReference type="Gene3D" id="3.40.50.10190">
    <property type="entry name" value="BRCT domain"/>
    <property type="match status" value="1"/>
</dbReference>
<dbReference type="OrthoDB" id="2384350at2759"/>
<dbReference type="InterPro" id="IPR036420">
    <property type="entry name" value="BRCT_dom_sf"/>
</dbReference>
<evidence type="ECO:0000313" key="2">
    <source>
        <dbReference type="EMBL" id="TNN56153.1"/>
    </source>
</evidence>
<reference evidence="2 3" key="1">
    <citation type="submission" date="2019-03" db="EMBL/GenBank/DDBJ databases">
        <title>First draft genome of Liparis tanakae, snailfish: a comprehensive survey of snailfish specific genes.</title>
        <authorList>
            <person name="Kim W."/>
            <person name="Song I."/>
            <person name="Jeong J.-H."/>
            <person name="Kim D."/>
            <person name="Kim S."/>
            <person name="Ryu S."/>
            <person name="Song J.Y."/>
            <person name="Lee S.K."/>
        </authorList>
    </citation>
    <scope>NUCLEOTIDE SEQUENCE [LARGE SCALE GENOMIC DNA]</scope>
    <source>
        <tissue evidence="2">Muscle</tissue>
    </source>
</reference>
<dbReference type="InterPro" id="IPR001357">
    <property type="entry name" value="BRCT_dom"/>
</dbReference>
<dbReference type="AlphaFoldDB" id="A0A4Z2GTT2"/>
<dbReference type="CDD" id="cd17716">
    <property type="entry name" value="BRCT_microcephalin_rpt1"/>
    <property type="match status" value="1"/>
</dbReference>
<keyword evidence="3" id="KW-1185">Reference proteome</keyword>
<organism evidence="2 3">
    <name type="scientific">Liparis tanakae</name>
    <name type="common">Tanaka's snailfish</name>
    <dbReference type="NCBI Taxonomy" id="230148"/>
    <lineage>
        <taxon>Eukaryota</taxon>
        <taxon>Metazoa</taxon>
        <taxon>Chordata</taxon>
        <taxon>Craniata</taxon>
        <taxon>Vertebrata</taxon>
        <taxon>Euteleostomi</taxon>
        <taxon>Actinopterygii</taxon>
        <taxon>Neopterygii</taxon>
        <taxon>Teleostei</taxon>
        <taxon>Neoteleostei</taxon>
        <taxon>Acanthomorphata</taxon>
        <taxon>Eupercaria</taxon>
        <taxon>Perciformes</taxon>
        <taxon>Cottioidei</taxon>
        <taxon>Cottales</taxon>
        <taxon>Liparidae</taxon>
        <taxon>Liparis</taxon>
    </lineage>
</organism>
<dbReference type="SMART" id="SM00292">
    <property type="entry name" value="BRCT"/>
    <property type="match status" value="1"/>
</dbReference>
<dbReference type="Proteomes" id="UP000314294">
    <property type="component" value="Unassembled WGS sequence"/>
</dbReference>
<comment type="caution">
    <text evidence="2">The sequence shown here is derived from an EMBL/GenBank/DDBJ whole genome shotgun (WGS) entry which is preliminary data.</text>
</comment>
<evidence type="ECO:0000259" key="1">
    <source>
        <dbReference type="PROSITE" id="PS50172"/>
    </source>
</evidence>
<proteinExistence type="predicted"/>
<evidence type="ECO:0000313" key="3">
    <source>
        <dbReference type="Proteomes" id="UP000314294"/>
    </source>
</evidence>
<feature type="domain" description="BRCT" evidence="1">
    <location>
        <begin position="5"/>
        <end position="97"/>
    </location>
</feature>
<protein>
    <submittedName>
        <fullName evidence="2">Microcephalin</fullName>
    </submittedName>
</protein>
<dbReference type="GO" id="GO:0000278">
    <property type="term" value="P:mitotic cell cycle"/>
    <property type="evidence" value="ECO:0007669"/>
    <property type="project" value="TreeGrafter"/>
</dbReference>
<gene>
    <name evidence="2" type="primary">MCPH1_1</name>
    <name evidence="2" type="ORF">EYF80_033618</name>
</gene>
<dbReference type="Pfam" id="PF12738">
    <property type="entry name" value="PTCB-BRCT"/>
    <property type="match status" value="1"/>
</dbReference>